<gene>
    <name evidence="1" type="ORF">NQ176_g4285</name>
</gene>
<sequence>MSYPYQAIDLPNETRILTIQPGEYDDPIICSLTHMPLDKAKTLGEESYECLSYCWAKSVNVEFATPDDATVGYAYGSGEGQSGEIAFRDMLDHPELHSLYIQFGGRLQPGTITCDSIEMAIGGELHRAIRRIRAKDTALRIWVDALCIDQGNIEERNKHVLMMGTIYAGASHLRIWLGESTGMETLALEVLDGVHQIANDALNDSNMSQQSLLDVQKALMTHPKTQELDWESLKHLFTRAWFRRIWVLQEAVNSTDATVHLGDAQVRWDWISSALEFAIGYKMEGLVRSIAIKPLSVMNWLRKERENRDDGGRITTPLLDVLEETRVFESTLPSDKVYGVLGLASPSDHVVIDYALSVEEVFTRLATNMLRHEQSLDILSHCMLPTTPSKLNLPSWVPDWTVHGWVEPFRSRELKANAGGSTKARFEIDGDNRILSIWGKIVGKVEAIERTKIVTTSHDVPESLGAPRYGIQKMKTNEETVLPPQSLAPADRNNDRSQYWRNEAKNTLLDIYNIASPSATPTPEIRERIARTFAVNRKRDGSALDQDFVLGFHVHATLTCADTTVERVFRWITEEETGCDELSREGRLYQKRLRKAYSAFIGSHFRWCYTRRFLRTTEGSFAWGVNGIEVGDVIAVFYGGSYPFVLREQVNGQYRIIGDCYLEQFMDGEAMSNEQGEQLFDIV</sequence>
<reference evidence="1" key="1">
    <citation type="submission" date="2022-08" db="EMBL/GenBank/DDBJ databases">
        <title>Genome Sequence of Lecanicillium fungicola.</title>
        <authorList>
            <person name="Buettner E."/>
        </authorList>
    </citation>
    <scope>NUCLEOTIDE SEQUENCE</scope>
    <source>
        <strain evidence="1">Babe33</strain>
    </source>
</reference>
<name>A0ACC1NFK6_9HYPO</name>
<protein>
    <submittedName>
        <fullName evidence="1">Uncharacterized protein</fullName>
    </submittedName>
</protein>
<keyword evidence="2" id="KW-1185">Reference proteome</keyword>
<accession>A0ACC1NFK6</accession>
<dbReference type="EMBL" id="JANJQO010000457">
    <property type="protein sequence ID" value="KAJ2977588.1"/>
    <property type="molecule type" value="Genomic_DNA"/>
</dbReference>
<proteinExistence type="predicted"/>
<comment type="caution">
    <text evidence="1">The sequence shown here is derived from an EMBL/GenBank/DDBJ whole genome shotgun (WGS) entry which is preliminary data.</text>
</comment>
<evidence type="ECO:0000313" key="2">
    <source>
        <dbReference type="Proteomes" id="UP001143910"/>
    </source>
</evidence>
<organism evidence="1 2">
    <name type="scientific">Zarea fungicola</name>
    <dbReference type="NCBI Taxonomy" id="93591"/>
    <lineage>
        <taxon>Eukaryota</taxon>
        <taxon>Fungi</taxon>
        <taxon>Dikarya</taxon>
        <taxon>Ascomycota</taxon>
        <taxon>Pezizomycotina</taxon>
        <taxon>Sordariomycetes</taxon>
        <taxon>Hypocreomycetidae</taxon>
        <taxon>Hypocreales</taxon>
        <taxon>Cordycipitaceae</taxon>
        <taxon>Zarea</taxon>
    </lineage>
</organism>
<dbReference type="Proteomes" id="UP001143910">
    <property type="component" value="Unassembled WGS sequence"/>
</dbReference>
<evidence type="ECO:0000313" key="1">
    <source>
        <dbReference type="EMBL" id="KAJ2977588.1"/>
    </source>
</evidence>